<evidence type="ECO:0000313" key="2">
    <source>
        <dbReference type="Proteomes" id="UP000184604"/>
    </source>
</evidence>
<gene>
    <name evidence="1" type="ORF">BS101_20160</name>
</gene>
<dbReference type="Proteomes" id="UP000184604">
    <property type="component" value="Chromosome"/>
</dbReference>
<dbReference type="EMBL" id="CP018335">
    <property type="protein sequence ID" value="APM40857.1"/>
    <property type="molecule type" value="Genomic_DNA"/>
</dbReference>
<proteinExistence type="predicted"/>
<name>A0A1L5FCZ7_CLOKL</name>
<protein>
    <submittedName>
        <fullName evidence="1">Uncharacterized protein</fullName>
    </submittedName>
</protein>
<reference evidence="1 2" key="1">
    <citation type="submission" date="2016-12" db="EMBL/GenBank/DDBJ databases">
        <title>Complete genome sequence of Clostridium kluyveri JZZ isolated from the pit mud of a Chinese flavor liquor-making factory.</title>
        <authorList>
            <person name="Wang Y."/>
        </authorList>
    </citation>
    <scope>NUCLEOTIDE SEQUENCE [LARGE SCALE GENOMIC DNA]</scope>
    <source>
        <strain evidence="1 2">JZZ</strain>
    </source>
</reference>
<dbReference type="RefSeq" id="WP_073540414.1">
    <property type="nucleotide sequence ID" value="NZ_CP018335.1"/>
</dbReference>
<sequence>MIFSGCSNNGTTLYNAINKTQKIKSSEIKSDITLNISTDNLSAQEQEVMQTIVPLVNDSKLSIVTYINQNGDNTAYQMKNDIKITGAASLNMGFWMNMDTTKETPVVNEIFKMPDVLTKQLPDEFKNKGYMVMDYDDMAGIQGASQIDYKKLAEFNKKFQSKFLQFMAEYTKQFNPNLNIINKVSTENTNDSTIAQPVSVYQIKLDDKTFKDLIHYTLNNFAENKDAMAFLKDYMTSLNSIMGLSQDQENLNKTFDEMPQMITQLNKKLAALDNVKILGDKGITLQYTVSNDGYIVKETGNAEFVINLPELNELSQSDISQQDQNNQKLTGIYTIDFNFNNRYYTINGYNPVTFPALNEYNSFNYADLLKTIPAQSSGK</sequence>
<evidence type="ECO:0000313" key="1">
    <source>
        <dbReference type="EMBL" id="APM40857.1"/>
    </source>
</evidence>
<organism evidence="1 2">
    <name type="scientific">Clostridium kluyveri</name>
    <dbReference type="NCBI Taxonomy" id="1534"/>
    <lineage>
        <taxon>Bacteria</taxon>
        <taxon>Bacillati</taxon>
        <taxon>Bacillota</taxon>
        <taxon>Clostridia</taxon>
        <taxon>Eubacteriales</taxon>
        <taxon>Clostridiaceae</taxon>
        <taxon>Clostridium</taxon>
    </lineage>
</organism>
<dbReference type="AlphaFoldDB" id="A0A1L5FCZ7"/>
<dbReference type="OrthoDB" id="1706091at2"/>
<accession>A0A1L5FCZ7</accession>